<evidence type="ECO:0000256" key="6">
    <source>
        <dbReference type="SAM" id="Coils"/>
    </source>
</evidence>
<comment type="subcellular location">
    <subcellularLocation>
        <location evidence="1">Membrane</location>
    </subcellularLocation>
</comment>
<reference evidence="8 9" key="1">
    <citation type="journal article" date="2018" name="Sci. Rep.">
        <title>Genomic signatures of local adaptation to the degree of environmental predictability in rotifers.</title>
        <authorList>
            <person name="Franch-Gras L."/>
            <person name="Hahn C."/>
            <person name="Garcia-Roger E.M."/>
            <person name="Carmona M.J."/>
            <person name="Serra M."/>
            <person name="Gomez A."/>
        </authorList>
    </citation>
    <scope>NUCLEOTIDE SEQUENCE [LARGE SCALE GENOMIC DNA]</scope>
    <source>
        <strain evidence="8">HYR1</strain>
    </source>
</reference>
<evidence type="ECO:0000256" key="4">
    <source>
        <dbReference type="ARBA" id="ARBA00023134"/>
    </source>
</evidence>
<dbReference type="Pfam" id="PF04799">
    <property type="entry name" value="Fzo_mitofusin"/>
    <property type="match status" value="1"/>
</dbReference>
<dbReference type="GO" id="GO:0051646">
    <property type="term" value="P:mitochondrion localization"/>
    <property type="evidence" value="ECO:0007669"/>
    <property type="project" value="TreeGrafter"/>
</dbReference>
<dbReference type="SUPFAM" id="SSF111479">
    <property type="entry name" value="Fzo-like conserved region"/>
    <property type="match status" value="1"/>
</dbReference>
<dbReference type="PANTHER" id="PTHR10465">
    <property type="entry name" value="TRANSMEMBRANE GTPASE FZO1"/>
    <property type="match status" value="1"/>
</dbReference>
<evidence type="ECO:0000256" key="1">
    <source>
        <dbReference type="ARBA" id="ARBA00004370"/>
    </source>
</evidence>
<evidence type="ECO:0000313" key="9">
    <source>
        <dbReference type="Proteomes" id="UP000276133"/>
    </source>
</evidence>
<dbReference type="AlphaFoldDB" id="A0A3M7T6V4"/>
<evidence type="ECO:0000256" key="3">
    <source>
        <dbReference type="ARBA" id="ARBA00022801"/>
    </source>
</evidence>
<dbReference type="GO" id="GO:0005525">
    <property type="term" value="F:GTP binding"/>
    <property type="evidence" value="ECO:0007669"/>
    <property type="project" value="UniProtKB-KW"/>
</dbReference>
<comment type="caution">
    <text evidence="8">The sequence shown here is derived from an EMBL/GenBank/DDBJ whole genome shotgun (WGS) entry which is preliminary data.</text>
</comment>
<evidence type="ECO:0000256" key="2">
    <source>
        <dbReference type="ARBA" id="ARBA00022741"/>
    </source>
</evidence>
<dbReference type="PANTHER" id="PTHR10465:SF3">
    <property type="entry name" value="TRANSMEMBRANE GTPASE MARF-RELATED"/>
    <property type="match status" value="1"/>
</dbReference>
<proteinExistence type="predicted"/>
<sequence length="294" mass="34115">MNEYLDQKLGLNLAKRLDEPLIQSLQSTQNDIKNRVLELVESEENRKLVTTTLFRDDFYINYRLNCSNLCADFREDISFHFSLGFTSLMRRFTGNRSFNSGPSRFFIDTSTKFNQQKQGRHESSNLAPFQSASQATNFLVMLQGVNLIASKSNVVLLAVGGIVWRGLGWKILALTGSLYGLCYLYERLMWTKKSQEKMFKKQYADYASSKLRLIVDLTSQNAASQVKQELAMYFSQMSRYIDITKDEYFQEVKKYQADIDALNQLINRSKILKNKGKYVHDDFDKFINEFLAMN</sequence>
<gene>
    <name evidence="8" type="ORF">BpHYR1_028858</name>
</gene>
<dbReference type="EC" id="3.6.1.15" evidence="8"/>
<dbReference type="GO" id="GO:0008053">
    <property type="term" value="P:mitochondrial fusion"/>
    <property type="evidence" value="ECO:0007669"/>
    <property type="project" value="InterPro"/>
</dbReference>
<dbReference type="Gene3D" id="1.20.5.110">
    <property type="match status" value="1"/>
</dbReference>
<evidence type="ECO:0000313" key="8">
    <source>
        <dbReference type="EMBL" id="RNA43637.1"/>
    </source>
</evidence>
<keyword evidence="6" id="KW-0175">Coiled coil</keyword>
<keyword evidence="9" id="KW-1185">Reference proteome</keyword>
<dbReference type="GO" id="GO:0003924">
    <property type="term" value="F:GTPase activity"/>
    <property type="evidence" value="ECO:0007669"/>
    <property type="project" value="InterPro"/>
</dbReference>
<evidence type="ECO:0000259" key="7">
    <source>
        <dbReference type="Pfam" id="PF04799"/>
    </source>
</evidence>
<name>A0A3M7T6V4_BRAPC</name>
<dbReference type="EMBL" id="REGN01000198">
    <property type="protein sequence ID" value="RNA43637.1"/>
    <property type="molecule type" value="Genomic_DNA"/>
</dbReference>
<dbReference type="InterPro" id="IPR027094">
    <property type="entry name" value="Mitofusin_fam"/>
</dbReference>
<dbReference type="Proteomes" id="UP000276133">
    <property type="component" value="Unassembled WGS sequence"/>
</dbReference>
<evidence type="ECO:0000256" key="5">
    <source>
        <dbReference type="ARBA" id="ARBA00023136"/>
    </source>
</evidence>
<dbReference type="GO" id="GO:0005741">
    <property type="term" value="C:mitochondrial outer membrane"/>
    <property type="evidence" value="ECO:0007669"/>
    <property type="project" value="InterPro"/>
</dbReference>
<keyword evidence="3 8" id="KW-0378">Hydrolase</keyword>
<keyword evidence="5" id="KW-0472">Membrane</keyword>
<keyword evidence="4" id="KW-0342">GTP-binding</keyword>
<dbReference type="OrthoDB" id="6256226at2759"/>
<organism evidence="8 9">
    <name type="scientific">Brachionus plicatilis</name>
    <name type="common">Marine rotifer</name>
    <name type="synonym">Brachionus muelleri</name>
    <dbReference type="NCBI Taxonomy" id="10195"/>
    <lineage>
        <taxon>Eukaryota</taxon>
        <taxon>Metazoa</taxon>
        <taxon>Spiralia</taxon>
        <taxon>Gnathifera</taxon>
        <taxon>Rotifera</taxon>
        <taxon>Eurotatoria</taxon>
        <taxon>Monogononta</taxon>
        <taxon>Pseudotrocha</taxon>
        <taxon>Ploima</taxon>
        <taxon>Brachionidae</taxon>
        <taxon>Brachionus</taxon>
    </lineage>
</organism>
<dbReference type="STRING" id="10195.A0A3M7T6V4"/>
<feature type="domain" description="Fzo/mitofusin HR2" evidence="7">
    <location>
        <begin position="139"/>
        <end position="291"/>
    </location>
</feature>
<accession>A0A3M7T6V4</accession>
<dbReference type="InterPro" id="IPR006884">
    <property type="entry name" value="Fzo/mitofusin_HR2"/>
</dbReference>
<keyword evidence="2" id="KW-0547">Nucleotide-binding</keyword>
<feature type="coiled-coil region" evidence="6">
    <location>
        <begin position="245"/>
        <end position="272"/>
    </location>
</feature>
<protein>
    <submittedName>
        <fullName evidence="8">Mitofusin-2 isoform X1</fullName>
        <ecNumber evidence="8">3.6.1.15</ecNumber>
    </submittedName>
</protein>